<dbReference type="PANTHER" id="PTHR47268">
    <property type="entry name" value="ACYLPHOSPHATASE"/>
    <property type="match status" value="1"/>
</dbReference>
<keyword evidence="4 5" id="KW-0378">Hydrolase</keyword>
<dbReference type="GO" id="GO:0003998">
    <property type="term" value="F:acylphosphatase activity"/>
    <property type="evidence" value="ECO:0007669"/>
    <property type="project" value="UniProtKB-EC"/>
</dbReference>
<dbReference type="EC" id="3.6.1.7" evidence="2 4"/>
<dbReference type="InterPro" id="IPR001792">
    <property type="entry name" value="Acylphosphatase-like_dom"/>
</dbReference>
<organism evidence="8 9">
    <name type="scientific">Aerophobetes bacterium</name>
    <dbReference type="NCBI Taxonomy" id="2030807"/>
    <lineage>
        <taxon>Bacteria</taxon>
        <taxon>Candidatus Aerophobota</taxon>
    </lineage>
</organism>
<comment type="caution">
    <text evidence="8">The sequence shown here is derived from an EMBL/GenBank/DDBJ whole genome shotgun (WGS) entry which is preliminary data.</text>
</comment>
<feature type="active site" evidence="4">
    <location>
        <position position="38"/>
    </location>
</feature>
<evidence type="ECO:0000313" key="8">
    <source>
        <dbReference type="EMBL" id="RLE13968.1"/>
    </source>
</evidence>
<evidence type="ECO:0000313" key="9">
    <source>
        <dbReference type="Proteomes" id="UP000280417"/>
    </source>
</evidence>
<dbReference type="Pfam" id="PF00708">
    <property type="entry name" value="Acylphosphatase"/>
    <property type="match status" value="1"/>
</dbReference>
<comment type="catalytic activity">
    <reaction evidence="3 4 5">
        <text>an acyl phosphate + H2O = a carboxylate + phosphate + H(+)</text>
        <dbReference type="Rhea" id="RHEA:14965"/>
        <dbReference type="ChEBI" id="CHEBI:15377"/>
        <dbReference type="ChEBI" id="CHEBI:15378"/>
        <dbReference type="ChEBI" id="CHEBI:29067"/>
        <dbReference type="ChEBI" id="CHEBI:43474"/>
        <dbReference type="ChEBI" id="CHEBI:59918"/>
        <dbReference type="EC" id="3.6.1.7"/>
    </reaction>
</comment>
<feature type="domain" description="Acylphosphatase-like" evidence="7">
    <location>
        <begin position="5"/>
        <end position="92"/>
    </location>
</feature>
<evidence type="ECO:0000256" key="1">
    <source>
        <dbReference type="ARBA" id="ARBA00005614"/>
    </source>
</evidence>
<gene>
    <name evidence="8" type="ORF">DRJ04_03285</name>
</gene>
<dbReference type="PANTHER" id="PTHR47268:SF4">
    <property type="entry name" value="ACYLPHOSPHATASE"/>
    <property type="match status" value="1"/>
</dbReference>
<evidence type="ECO:0000259" key="7">
    <source>
        <dbReference type="PROSITE" id="PS51160"/>
    </source>
</evidence>
<dbReference type="SUPFAM" id="SSF54975">
    <property type="entry name" value="Acylphosphatase/BLUF domain-like"/>
    <property type="match status" value="1"/>
</dbReference>
<evidence type="ECO:0000256" key="4">
    <source>
        <dbReference type="PROSITE-ProRule" id="PRU00520"/>
    </source>
</evidence>
<dbReference type="Proteomes" id="UP000280417">
    <property type="component" value="Unassembled WGS sequence"/>
</dbReference>
<reference evidence="8 9" key="1">
    <citation type="submission" date="2018-06" db="EMBL/GenBank/DDBJ databases">
        <title>Extensive metabolic versatility and redundancy in microbially diverse, dynamic hydrothermal sediments.</title>
        <authorList>
            <person name="Dombrowski N."/>
            <person name="Teske A."/>
            <person name="Baker B.J."/>
        </authorList>
    </citation>
    <scope>NUCLEOTIDE SEQUENCE [LARGE SCALE GENOMIC DNA]</scope>
    <source>
        <strain evidence="8">B3_G15</strain>
    </source>
</reference>
<dbReference type="PROSITE" id="PS00151">
    <property type="entry name" value="ACYLPHOSPHATASE_2"/>
    <property type="match status" value="1"/>
</dbReference>
<dbReference type="PROSITE" id="PS00150">
    <property type="entry name" value="ACYLPHOSPHATASE_1"/>
    <property type="match status" value="1"/>
</dbReference>
<sequence length="92" mass="10647">MGKKRVYILVEGRVQGVFFRATARDVARSLKVKGWVRNRWDGKVEMVVEGEEDAVNRMISWCHKGPPGAVVTGVKVERQDFKEEFDDFSIRY</sequence>
<dbReference type="Gene3D" id="3.30.70.100">
    <property type="match status" value="1"/>
</dbReference>
<protein>
    <recommendedName>
        <fullName evidence="2 4">Acylphosphatase</fullName>
        <ecNumber evidence="2 4">3.6.1.7</ecNumber>
    </recommendedName>
</protein>
<dbReference type="InterPro" id="IPR036046">
    <property type="entry name" value="Acylphosphatase-like_dom_sf"/>
</dbReference>
<dbReference type="EMBL" id="QMQA01000067">
    <property type="protein sequence ID" value="RLE13968.1"/>
    <property type="molecule type" value="Genomic_DNA"/>
</dbReference>
<accession>A0A662DGG2</accession>
<evidence type="ECO:0000256" key="2">
    <source>
        <dbReference type="ARBA" id="ARBA00012150"/>
    </source>
</evidence>
<dbReference type="InterPro" id="IPR020456">
    <property type="entry name" value="Acylphosphatase"/>
</dbReference>
<feature type="active site" evidence="4">
    <location>
        <position position="20"/>
    </location>
</feature>
<dbReference type="InterPro" id="IPR017968">
    <property type="entry name" value="Acylphosphatase_CS"/>
</dbReference>
<evidence type="ECO:0000256" key="6">
    <source>
        <dbReference type="RuleBase" id="RU004168"/>
    </source>
</evidence>
<evidence type="ECO:0000256" key="3">
    <source>
        <dbReference type="ARBA" id="ARBA00047645"/>
    </source>
</evidence>
<evidence type="ECO:0000256" key="5">
    <source>
        <dbReference type="RuleBase" id="RU000553"/>
    </source>
</evidence>
<proteinExistence type="inferred from homology"/>
<name>A0A662DGG2_UNCAE</name>
<comment type="similarity">
    <text evidence="1 6">Belongs to the acylphosphatase family.</text>
</comment>
<dbReference type="PROSITE" id="PS51160">
    <property type="entry name" value="ACYLPHOSPHATASE_3"/>
    <property type="match status" value="1"/>
</dbReference>
<dbReference type="AlphaFoldDB" id="A0A662DGG2"/>